<sequence>MIPKLEHLFLTLSSTSTIWSLCMGKFQFTKFAKTSCVAKEMHTNFGWNATKRVSCRTAFVEHNILIVVSLYILQVIMYSLGENLTRGSDLHTHNTRNAANFNLPAHRLALFEEKPSYMGAKLFNVLPDSIRCQSGSQNFKKELRIWLLSHPFYTIEEFLNWRT</sequence>
<evidence type="ECO:0000313" key="1">
    <source>
        <dbReference type="EMBL" id="JAT19240.1"/>
    </source>
</evidence>
<accession>A0A1B6L6F6</accession>
<dbReference type="EMBL" id="GEBQ01005652">
    <property type="protein sequence ID" value="JAT34325.1"/>
    <property type="molecule type" value="Transcribed_RNA"/>
</dbReference>
<dbReference type="AlphaFoldDB" id="A0A1B6L6F6"/>
<organism evidence="1">
    <name type="scientific">Graphocephala atropunctata</name>
    <dbReference type="NCBI Taxonomy" id="36148"/>
    <lineage>
        <taxon>Eukaryota</taxon>
        <taxon>Metazoa</taxon>
        <taxon>Ecdysozoa</taxon>
        <taxon>Arthropoda</taxon>
        <taxon>Hexapoda</taxon>
        <taxon>Insecta</taxon>
        <taxon>Pterygota</taxon>
        <taxon>Neoptera</taxon>
        <taxon>Paraneoptera</taxon>
        <taxon>Hemiptera</taxon>
        <taxon>Auchenorrhyncha</taxon>
        <taxon>Membracoidea</taxon>
        <taxon>Cicadellidae</taxon>
        <taxon>Cicadellinae</taxon>
        <taxon>Cicadellini</taxon>
        <taxon>Graphocephala</taxon>
    </lineage>
</organism>
<evidence type="ECO:0000313" key="2">
    <source>
        <dbReference type="EMBL" id="JAT34325.1"/>
    </source>
</evidence>
<gene>
    <name evidence="2" type="ORF">g.27881</name>
    <name evidence="1" type="ORF">g.27884</name>
</gene>
<dbReference type="EMBL" id="GEBQ01020737">
    <property type="protein sequence ID" value="JAT19240.1"/>
    <property type="molecule type" value="Transcribed_RNA"/>
</dbReference>
<proteinExistence type="predicted"/>
<protein>
    <submittedName>
        <fullName evidence="1">Uncharacterized protein</fullName>
    </submittedName>
</protein>
<reference evidence="1" key="1">
    <citation type="submission" date="2015-11" db="EMBL/GenBank/DDBJ databases">
        <title>De novo transcriptome assembly of four potential Pierce s Disease insect vectors from Arizona vineyards.</title>
        <authorList>
            <person name="Tassone E.E."/>
        </authorList>
    </citation>
    <scope>NUCLEOTIDE SEQUENCE</scope>
</reference>
<name>A0A1B6L6F6_9HEMI</name>